<feature type="non-terminal residue" evidence="1">
    <location>
        <position position="1"/>
    </location>
</feature>
<accession>A0ACA9NS05</accession>
<comment type="caution">
    <text evidence="1">The sequence shown here is derived from an EMBL/GenBank/DDBJ whole genome shotgun (WGS) entry which is preliminary data.</text>
</comment>
<dbReference type="Proteomes" id="UP000789860">
    <property type="component" value="Unassembled WGS sequence"/>
</dbReference>
<sequence length="47" mass="5385">LGLCELSLKVAISEYNIEIYEALYEDFVGTTLIFDGWTNVNNKQLMI</sequence>
<evidence type="ECO:0000313" key="1">
    <source>
        <dbReference type="EMBL" id="CAG8671813.1"/>
    </source>
</evidence>
<name>A0ACA9NS05_9GLOM</name>
<dbReference type="EMBL" id="CAJVPM010029032">
    <property type="protein sequence ID" value="CAG8671813.1"/>
    <property type="molecule type" value="Genomic_DNA"/>
</dbReference>
<organism evidence="1 2">
    <name type="scientific">Scutellospora calospora</name>
    <dbReference type="NCBI Taxonomy" id="85575"/>
    <lineage>
        <taxon>Eukaryota</taxon>
        <taxon>Fungi</taxon>
        <taxon>Fungi incertae sedis</taxon>
        <taxon>Mucoromycota</taxon>
        <taxon>Glomeromycotina</taxon>
        <taxon>Glomeromycetes</taxon>
        <taxon>Diversisporales</taxon>
        <taxon>Gigasporaceae</taxon>
        <taxon>Scutellospora</taxon>
    </lineage>
</organism>
<keyword evidence="2" id="KW-1185">Reference proteome</keyword>
<proteinExistence type="predicted"/>
<evidence type="ECO:0000313" key="2">
    <source>
        <dbReference type="Proteomes" id="UP000789860"/>
    </source>
</evidence>
<reference evidence="1" key="1">
    <citation type="submission" date="2021-06" db="EMBL/GenBank/DDBJ databases">
        <authorList>
            <person name="Kallberg Y."/>
            <person name="Tangrot J."/>
            <person name="Rosling A."/>
        </authorList>
    </citation>
    <scope>NUCLEOTIDE SEQUENCE</scope>
    <source>
        <strain evidence="1">AU212A</strain>
    </source>
</reference>
<protein>
    <submittedName>
        <fullName evidence="1">313_t:CDS:1</fullName>
    </submittedName>
</protein>
<gene>
    <name evidence="1" type="ORF">SCALOS_LOCUS9408</name>
</gene>